<protein>
    <submittedName>
        <fullName evidence="3">Uncharacterized protein</fullName>
    </submittedName>
</protein>
<keyword evidence="2" id="KW-0812">Transmembrane</keyword>
<comment type="caution">
    <text evidence="3">The sequence shown here is derived from an EMBL/GenBank/DDBJ whole genome shotgun (WGS) entry which is preliminary data.</text>
</comment>
<keyword evidence="2" id="KW-0472">Membrane</keyword>
<accession>A0A848DGT7</accession>
<reference evidence="3 4" key="1">
    <citation type="submission" date="2020-04" db="EMBL/GenBank/DDBJ databases">
        <authorList>
            <person name="Klaysubun C."/>
            <person name="Duangmal K."/>
            <person name="Lipun K."/>
        </authorList>
    </citation>
    <scope>NUCLEOTIDE SEQUENCE [LARGE SCALE GENOMIC DNA]</scope>
    <source>
        <strain evidence="3 4">DSM 45300</strain>
    </source>
</reference>
<evidence type="ECO:0000256" key="2">
    <source>
        <dbReference type="SAM" id="Phobius"/>
    </source>
</evidence>
<keyword evidence="2" id="KW-1133">Transmembrane helix</keyword>
<dbReference type="Proteomes" id="UP000586918">
    <property type="component" value="Unassembled WGS sequence"/>
</dbReference>
<evidence type="ECO:0000256" key="1">
    <source>
        <dbReference type="SAM" id="MobiDB-lite"/>
    </source>
</evidence>
<name>A0A848DGT7_9PSEU</name>
<feature type="region of interest" description="Disordered" evidence="1">
    <location>
        <begin position="48"/>
        <end position="89"/>
    </location>
</feature>
<dbReference type="EMBL" id="JAAXKZ010000027">
    <property type="protein sequence ID" value="NMH91892.1"/>
    <property type="molecule type" value="Genomic_DNA"/>
</dbReference>
<dbReference type="AlphaFoldDB" id="A0A848DGT7"/>
<dbReference type="RefSeq" id="WP_169412420.1">
    <property type="nucleotide sequence ID" value="NZ_JAAXKZ010000027.1"/>
</dbReference>
<gene>
    <name evidence="3" type="ORF">HF519_09945</name>
</gene>
<feature type="transmembrane region" description="Helical" evidence="2">
    <location>
        <begin position="27"/>
        <end position="48"/>
    </location>
</feature>
<keyword evidence="4" id="KW-1185">Reference proteome</keyword>
<feature type="compositionally biased region" description="Low complexity" evidence="1">
    <location>
        <begin position="58"/>
        <end position="86"/>
    </location>
</feature>
<sequence length="204" mass="20859">MPIRSPRGRVDAYRSLWQWPLRSPVRLAITGVVVVALAVGAGVAAGALRGTSDDGPMSRSTATGGSATPGPSGRSSTGAGGTALPTALPPVTPLVPSTLPLSQAPPAALRVAAGWSAAWVDHPDGITSEQWLAGLRPLTTDEYLGVLANVDPANVPAARVTGAPRPVNVAPRSVRVEVPTDALTLIVLVVDTEDGWRVAGYDRA</sequence>
<proteinExistence type="predicted"/>
<organism evidence="3 4">
    <name type="scientific">Pseudonocardia bannensis</name>
    <dbReference type="NCBI Taxonomy" id="630973"/>
    <lineage>
        <taxon>Bacteria</taxon>
        <taxon>Bacillati</taxon>
        <taxon>Actinomycetota</taxon>
        <taxon>Actinomycetes</taxon>
        <taxon>Pseudonocardiales</taxon>
        <taxon>Pseudonocardiaceae</taxon>
        <taxon>Pseudonocardia</taxon>
    </lineage>
</organism>
<evidence type="ECO:0000313" key="3">
    <source>
        <dbReference type="EMBL" id="NMH91892.1"/>
    </source>
</evidence>
<evidence type="ECO:0000313" key="4">
    <source>
        <dbReference type="Proteomes" id="UP000586918"/>
    </source>
</evidence>